<feature type="transmembrane region" description="Helical" evidence="7">
    <location>
        <begin position="162"/>
        <end position="181"/>
    </location>
</feature>
<evidence type="ECO:0000256" key="5">
    <source>
        <dbReference type="ARBA" id="ARBA00022989"/>
    </source>
</evidence>
<feature type="transmembrane region" description="Helical" evidence="7">
    <location>
        <begin position="47"/>
        <end position="64"/>
    </location>
</feature>
<dbReference type="Gene3D" id="1.20.1250.20">
    <property type="entry name" value="MFS general substrate transporter like domains"/>
    <property type="match status" value="2"/>
</dbReference>
<keyword evidence="6 7" id="KW-0472">Membrane</keyword>
<accession>A0ABQ3NB35</accession>
<evidence type="ECO:0000313" key="9">
    <source>
        <dbReference type="EMBL" id="GHI01130.1"/>
    </source>
</evidence>
<protein>
    <submittedName>
        <fullName evidence="9">MFS-type transporter YfkF</fullName>
    </submittedName>
</protein>
<reference evidence="9 10" key="1">
    <citation type="journal article" date="2022" name="Int. J. Syst. Evol. Microbiol.">
        <title>Neobacillus kokaensis sp. nov., isolated from soil.</title>
        <authorList>
            <person name="Yuki K."/>
            <person name="Matsubara H."/>
            <person name="Yamaguchi S."/>
        </authorList>
    </citation>
    <scope>NUCLEOTIDE SEQUENCE [LARGE SCALE GENOMIC DNA]</scope>
    <source>
        <strain evidence="9 10">LOB 377</strain>
    </source>
</reference>
<dbReference type="SUPFAM" id="SSF103473">
    <property type="entry name" value="MFS general substrate transporter"/>
    <property type="match status" value="1"/>
</dbReference>
<dbReference type="PROSITE" id="PS50850">
    <property type="entry name" value="MFS"/>
    <property type="match status" value="1"/>
</dbReference>
<feature type="transmembrane region" description="Helical" evidence="7">
    <location>
        <begin position="274"/>
        <end position="292"/>
    </location>
</feature>
<dbReference type="InterPro" id="IPR020846">
    <property type="entry name" value="MFS_dom"/>
</dbReference>
<comment type="caution">
    <text evidence="9">The sequence shown here is derived from an EMBL/GenBank/DDBJ whole genome shotgun (WGS) entry which is preliminary data.</text>
</comment>
<feature type="transmembrane region" description="Helical" evidence="7">
    <location>
        <begin position="298"/>
        <end position="322"/>
    </location>
</feature>
<dbReference type="RefSeq" id="WP_191276786.1">
    <property type="nucleotide sequence ID" value="NZ_BNDS01000034.1"/>
</dbReference>
<sequence>MNDSFSAKHRFKILVAMVAISGFTQGMLMPLLAIIFEQDGVSSSLNGLHATGLYLGMLLAAPFMEAPLHRYGYKPIILFGGLTVVLSLALFPLWKSIWFWFVLRLLIGIGNNMLHFGSQTWITAFSPKNKRGRNIAIYGLFFGLGFGAGPIMTRLLEIHEALPFMISAGLSLVVWFTLLFLKNEYPEQEQKGGSFFSTFSRFSKVWKYAWIAFLFPFSYGFLEASLNGNFPVYALRIGIDLPAVSIILPAFAIGSTVFQLPLGVLSDRFGRRNILFLVTILGFLSFTAAGLVQASVIGLFICLFIAGMFVGSTYSLGISYMVDLVPKQLLPAGNILASILFSLGSISGPFIGGLTIQYLKGISFFYTISVMLLVIFIALLISVLGASRKRDVKDAVEV</sequence>
<feature type="transmembrane region" description="Helical" evidence="7">
    <location>
        <begin position="334"/>
        <end position="358"/>
    </location>
</feature>
<evidence type="ECO:0000259" key="8">
    <source>
        <dbReference type="PROSITE" id="PS50850"/>
    </source>
</evidence>
<evidence type="ECO:0000256" key="2">
    <source>
        <dbReference type="ARBA" id="ARBA00022448"/>
    </source>
</evidence>
<dbReference type="Proteomes" id="UP000637074">
    <property type="component" value="Unassembled WGS sequence"/>
</dbReference>
<feature type="transmembrane region" description="Helical" evidence="7">
    <location>
        <begin position="71"/>
        <end position="91"/>
    </location>
</feature>
<organism evidence="9 10">
    <name type="scientific">Neobacillus kokaensis</name>
    <dbReference type="NCBI Taxonomy" id="2759023"/>
    <lineage>
        <taxon>Bacteria</taxon>
        <taxon>Bacillati</taxon>
        <taxon>Bacillota</taxon>
        <taxon>Bacilli</taxon>
        <taxon>Bacillales</taxon>
        <taxon>Bacillaceae</taxon>
        <taxon>Neobacillus</taxon>
    </lineage>
</organism>
<feature type="transmembrane region" description="Helical" evidence="7">
    <location>
        <begin position="135"/>
        <end position="156"/>
    </location>
</feature>
<evidence type="ECO:0000256" key="3">
    <source>
        <dbReference type="ARBA" id="ARBA00022475"/>
    </source>
</evidence>
<feature type="transmembrane region" description="Helical" evidence="7">
    <location>
        <begin position="364"/>
        <end position="384"/>
    </location>
</feature>
<name>A0ABQ3NB35_9BACI</name>
<proteinExistence type="predicted"/>
<dbReference type="InterPro" id="IPR047200">
    <property type="entry name" value="MFS_YcaD-like"/>
</dbReference>
<keyword evidence="2" id="KW-0813">Transport</keyword>
<evidence type="ECO:0000256" key="4">
    <source>
        <dbReference type="ARBA" id="ARBA00022692"/>
    </source>
</evidence>
<keyword evidence="10" id="KW-1185">Reference proteome</keyword>
<feature type="transmembrane region" description="Helical" evidence="7">
    <location>
        <begin position="205"/>
        <end position="222"/>
    </location>
</feature>
<dbReference type="CDD" id="cd17477">
    <property type="entry name" value="MFS_YcaD_like"/>
    <property type="match status" value="1"/>
</dbReference>
<feature type="domain" description="Major facilitator superfamily (MFS) profile" evidence="8">
    <location>
        <begin position="10"/>
        <end position="390"/>
    </location>
</feature>
<keyword evidence="4 7" id="KW-0812">Transmembrane</keyword>
<feature type="transmembrane region" description="Helical" evidence="7">
    <location>
        <begin position="97"/>
        <end position="114"/>
    </location>
</feature>
<keyword evidence="3" id="KW-1003">Cell membrane</keyword>
<feature type="transmembrane region" description="Helical" evidence="7">
    <location>
        <begin position="12"/>
        <end position="35"/>
    </location>
</feature>
<evidence type="ECO:0000256" key="1">
    <source>
        <dbReference type="ARBA" id="ARBA00004651"/>
    </source>
</evidence>
<keyword evidence="5 7" id="KW-1133">Transmembrane helix</keyword>
<dbReference type="PROSITE" id="PS00216">
    <property type="entry name" value="SUGAR_TRANSPORT_1"/>
    <property type="match status" value="1"/>
</dbReference>
<dbReference type="EMBL" id="BNDS01000034">
    <property type="protein sequence ID" value="GHI01130.1"/>
    <property type="molecule type" value="Genomic_DNA"/>
</dbReference>
<feature type="transmembrane region" description="Helical" evidence="7">
    <location>
        <begin position="242"/>
        <end position="262"/>
    </location>
</feature>
<gene>
    <name evidence="9" type="primary">yfkF_2</name>
    <name evidence="9" type="ORF">AM1BK_46720</name>
</gene>
<dbReference type="InterPro" id="IPR005829">
    <property type="entry name" value="Sugar_transporter_CS"/>
</dbReference>
<comment type="subcellular location">
    <subcellularLocation>
        <location evidence="1">Cell membrane</location>
        <topology evidence="1">Multi-pass membrane protein</topology>
    </subcellularLocation>
</comment>
<dbReference type="Pfam" id="PF07690">
    <property type="entry name" value="MFS_1"/>
    <property type="match status" value="1"/>
</dbReference>
<evidence type="ECO:0000256" key="7">
    <source>
        <dbReference type="SAM" id="Phobius"/>
    </source>
</evidence>
<dbReference type="InterPro" id="IPR036259">
    <property type="entry name" value="MFS_trans_sf"/>
</dbReference>
<dbReference type="PANTHER" id="PTHR23521">
    <property type="entry name" value="TRANSPORTER MFS SUPERFAMILY"/>
    <property type="match status" value="1"/>
</dbReference>
<dbReference type="InterPro" id="IPR011701">
    <property type="entry name" value="MFS"/>
</dbReference>
<evidence type="ECO:0000313" key="10">
    <source>
        <dbReference type="Proteomes" id="UP000637074"/>
    </source>
</evidence>
<evidence type="ECO:0000256" key="6">
    <source>
        <dbReference type="ARBA" id="ARBA00023136"/>
    </source>
</evidence>
<dbReference type="PANTHER" id="PTHR23521:SF2">
    <property type="entry name" value="TRANSPORTER MFS SUPERFAMILY"/>
    <property type="match status" value="1"/>
</dbReference>